<evidence type="ECO:0000256" key="2">
    <source>
        <dbReference type="ARBA" id="ARBA00022612"/>
    </source>
</evidence>
<dbReference type="InterPro" id="IPR024455">
    <property type="entry name" value="Phage_capsid"/>
</dbReference>
<proteinExistence type="predicted"/>
<evidence type="ECO:0000313" key="7">
    <source>
        <dbReference type="Proteomes" id="UP001597391"/>
    </source>
</evidence>
<keyword evidence="2" id="KW-1188">Viral release from host cell</keyword>
<dbReference type="Pfam" id="PF25209">
    <property type="entry name" value="Phage_capsid_4"/>
    <property type="match status" value="1"/>
</dbReference>
<evidence type="ECO:0000256" key="3">
    <source>
        <dbReference type="ARBA" id="ARBA00022670"/>
    </source>
</evidence>
<comment type="caution">
    <text evidence="6">The sequence shown here is derived from an EMBL/GenBank/DDBJ whole genome shotgun (WGS) entry which is preliminary data.</text>
</comment>
<keyword evidence="3" id="KW-0645">Protease</keyword>
<dbReference type="SUPFAM" id="SSF56563">
    <property type="entry name" value="Major capsid protein gp5"/>
    <property type="match status" value="1"/>
</dbReference>
<keyword evidence="7" id="KW-1185">Reference proteome</keyword>
<evidence type="ECO:0000313" key="6">
    <source>
        <dbReference type="EMBL" id="MFD2840101.1"/>
    </source>
</evidence>
<protein>
    <submittedName>
        <fullName evidence="6">Phage major capsid protein</fullName>
    </submittedName>
</protein>
<feature type="domain" description="Prohead serine protease" evidence="5">
    <location>
        <begin position="18"/>
        <end position="159"/>
    </location>
</feature>
<dbReference type="Proteomes" id="UP001597391">
    <property type="component" value="Unassembled WGS sequence"/>
</dbReference>
<evidence type="ECO:0000259" key="5">
    <source>
        <dbReference type="Pfam" id="PF04586"/>
    </source>
</evidence>
<evidence type="ECO:0000256" key="4">
    <source>
        <dbReference type="ARBA" id="ARBA00022801"/>
    </source>
</evidence>
<dbReference type="RefSeq" id="WP_377465768.1">
    <property type="nucleotide sequence ID" value="NZ_JBHUOP010000002.1"/>
</dbReference>
<gene>
    <name evidence="6" type="ORF">ACFSYH_05900</name>
</gene>
<sequence>MSTKLLERAHLLIREFNEETREFTGIAVPYDTPTRVRDWWYGTEYDESVERGAVVDSDDAKIFWQHREAIGKVISARDTDEGWEITGYLSRTARGDEAYILLRDGVIDRLSIGFEPIEHREVKATKDQVAQIIRTKIRVREVSLVNFPAYEGAAVSEVRHQTTPPPTIEMENTRMDPETLAPLHEAIEDLKRGQTLLTQQIDTASATDVAPLSQFRSAGEFLKAAIAPDGDEARAEYTEMLERAYTGATTTDTIMKDTWVGDLTRLIETPNPLSDVFSTGQLPATGLTLEYGQLKSDTTTVTEQENEGDDLAYGKVDLETKSAEVKTYGGYTSLTRQLIERSSVNYIDTALRALALAAARRRIIGQRAAFAAAVTRETAAGNTVSAGAGTTYTAWVEAIIDAAEKFIDLGLPLDKLVTSKGIFKTLATLTDSAGRPLMTVVDDGTNSIGRISPKALTGNLAGVEVRLNLKQAAEGAAFTNPLAIRSYTSPVARLQDENIINLSKDFSLYFYEAIAHEIPKAIVPVVITPGSGD</sequence>
<reference evidence="7" key="1">
    <citation type="journal article" date="2019" name="Int. J. Syst. Evol. Microbiol.">
        <title>The Global Catalogue of Microorganisms (GCM) 10K type strain sequencing project: providing services to taxonomists for standard genome sequencing and annotation.</title>
        <authorList>
            <consortium name="The Broad Institute Genomics Platform"/>
            <consortium name="The Broad Institute Genome Sequencing Center for Infectious Disease"/>
            <person name="Wu L."/>
            <person name="Ma J."/>
        </authorList>
    </citation>
    <scope>NUCLEOTIDE SEQUENCE [LARGE SCALE GENOMIC DNA]</scope>
    <source>
        <strain evidence="7">KCTC 33576</strain>
    </source>
</reference>
<dbReference type="NCBIfam" id="TIGR01554">
    <property type="entry name" value="major_cap_HK97"/>
    <property type="match status" value="1"/>
</dbReference>
<dbReference type="Pfam" id="PF04586">
    <property type="entry name" value="Peptidase_S78"/>
    <property type="match status" value="1"/>
</dbReference>
<dbReference type="InterPro" id="IPR054613">
    <property type="entry name" value="Peptidase_S78_dom"/>
</dbReference>
<organism evidence="6 7">
    <name type="scientific">Populibacterium corticicola</name>
    <dbReference type="NCBI Taxonomy" id="1812826"/>
    <lineage>
        <taxon>Bacteria</taxon>
        <taxon>Bacillati</taxon>
        <taxon>Actinomycetota</taxon>
        <taxon>Actinomycetes</taxon>
        <taxon>Micrococcales</taxon>
        <taxon>Jonesiaceae</taxon>
        <taxon>Populibacterium</taxon>
    </lineage>
</organism>
<accession>A0ABW5XFU6</accession>
<dbReference type="EMBL" id="JBHUOP010000002">
    <property type="protein sequence ID" value="MFD2840101.1"/>
    <property type="molecule type" value="Genomic_DNA"/>
</dbReference>
<comment type="subcellular location">
    <subcellularLocation>
        <location evidence="1">Virion</location>
    </subcellularLocation>
</comment>
<keyword evidence="4" id="KW-0378">Hydrolase</keyword>
<evidence type="ECO:0000256" key="1">
    <source>
        <dbReference type="ARBA" id="ARBA00004328"/>
    </source>
</evidence>
<name>A0ABW5XFU6_9MICO</name>